<gene>
    <name evidence="9" type="ORF">ABB37_00894</name>
</gene>
<dbReference type="AlphaFoldDB" id="A0A0N0E0U2"/>
<proteinExistence type="predicted"/>
<evidence type="ECO:0000256" key="2">
    <source>
        <dbReference type="ARBA" id="ARBA00022692"/>
    </source>
</evidence>
<keyword evidence="7" id="KW-0732">Signal</keyword>
<dbReference type="RefSeq" id="XP_015665281.1">
    <property type="nucleotide sequence ID" value="XM_015797273.1"/>
</dbReference>
<dbReference type="GO" id="GO:0072345">
    <property type="term" value="F:NAADP-sensitive calcium-release channel activity"/>
    <property type="evidence" value="ECO:0007669"/>
    <property type="project" value="TreeGrafter"/>
</dbReference>
<keyword evidence="10" id="KW-1185">Reference proteome</keyword>
<protein>
    <recommendedName>
        <fullName evidence="8">Polycystin cation channel PKD1/PKD2 domain-containing protein</fullName>
    </recommendedName>
</protein>
<feature type="transmembrane region" description="Helical" evidence="6">
    <location>
        <begin position="382"/>
        <end position="404"/>
    </location>
</feature>
<feature type="domain" description="Polycystin cation channel PKD1/PKD2" evidence="8">
    <location>
        <begin position="339"/>
        <end position="480"/>
    </location>
</feature>
<feature type="transmembrane region" description="Helical" evidence="6">
    <location>
        <begin position="342"/>
        <end position="370"/>
    </location>
</feature>
<dbReference type="Gene3D" id="1.10.287.70">
    <property type="match status" value="1"/>
</dbReference>
<feature type="chain" id="PRO_5005847037" description="Polycystin cation channel PKD1/PKD2 domain-containing protein" evidence="7">
    <location>
        <begin position="29"/>
        <end position="601"/>
    </location>
</feature>
<feature type="signal peptide" evidence="7">
    <location>
        <begin position="1"/>
        <end position="28"/>
    </location>
</feature>
<dbReference type="OMA" id="RGLFMHY"/>
<dbReference type="Proteomes" id="UP000037923">
    <property type="component" value="Unassembled WGS sequence"/>
</dbReference>
<dbReference type="PANTHER" id="PTHR12127">
    <property type="entry name" value="MUCOLIPIN"/>
    <property type="match status" value="1"/>
</dbReference>
<accession>A0A0N0E0U2</accession>
<feature type="region of interest" description="Disordered" evidence="5">
    <location>
        <begin position="500"/>
        <end position="530"/>
    </location>
</feature>
<dbReference type="GeneID" id="26901191"/>
<evidence type="ECO:0000256" key="6">
    <source>
        <dbReference type="SAM" id="Phobius"/>
    </source>
</evidence>
<keyword evidence="2 6" id="KW-0812">Transmembrane</keyword>
<name>A0A0N0E0U2_LEPPY</name>
<reference evidence="9 10" key="1">
    <citation type="submission" date="2015-07" db="EMBL/GenBank/DDBJ databases">
        <title>High-quality genome of monoxenous trypanosomatid Leptomonas pyrrhocoris.</title>
        <authorList>
            <person name="Flegontov P."/>
            <person name="Butenko A."/>
            <person name="Firsov S."/>
            <person name="Vlcek C."/>
            <person name="Logacheva M.D."/>
            <person name="Field M."/>
            <person name="Filatov D."/>
            <person name="Flegontova O."/>
            <person name="Gerasimov E."/>
            <person name="Jackson A.P."/>
            <person name="Kelly S."/>
            <person name="Opperdoes F."/>
            <person name="O'Reilly A."/>
            <person name="Votypka J."/>
            <person name="Yurchenko V."/>
            <person name="Lukes J."/>
        </authorList>
    </citation>
    <scope>NUCLEOTIDE SEQUENCE [LARGE SCALE GENOMIC DNA]</scope>
    <source>
        <strain evidence="9">H10</strain>
    </source>
</reference>
<evidence type="ECO:0000256" key="4">
    <source>
        <dbReference type="ARBA" id="ARBA00023136"/>
    </source>
</evidence>
<comment type="subcellular location">
    <subcellularLocation>
        <location evidence="1">Membrane</location>
        <topology evidence="1">Multi-pass membrane protein</topology>
    </subcellularLocation>
</comment>
<feature type="transmembrane region" description="Helical" evidence="6">
    <location>
        <begin position="416"/>
        <end position="437"/>
    </location>
</feature>
<feature type="transmembrane region" description="Helical" evidence="6">
    <location>
        <begin position="449"/>
        <end position="470"/>
    </location>
</feature>
<keyword evidence="3 6" id="KW-1133">Transmembrane helix</keyword>
<dbReference type="InterPro" id="IPR013122">
    <property type="entry name" value="PKD1_2_channel"/>
</dbReference>
<dbReference type="GO" id="GO:0016020">
    <property type="term" value="C:membrane"/>
    <property type="evidence" value="ECO:0007669"/>
    <property type="project" value="UniProtKB-SubCell"/>
</dbReference>
<feature type="transmembrane region" description="Helical" evidence="6">
    <location>
        <begin position="310"/>
        <end position="330"/>
    </location>
</feature>
<evidence type="ECO:0000256" key="5">
    <source>
        <dbReference type="SAM" id="MobiDB-lite"/>
    </source>
</evidence>
<evidence type="ECO:0000256" key="3">
    <source>
        <dbReference type="ARBA" id="ARBA00022989"/>
    </source>
</evidence>
<dbReference type="OrthoDB" id="263481at2759"/>
<dbReference type="EMBL" id="LGTL01000001">
    <property type="protein sequence ID" value="KPA86842.1"/>
    <property type="molecule type" value="Genomic_DNA"/>
</dbReference>
<evidence type="ECO:0000256" key="7">
    <source>
        <dbReference type="SAM" id="SignalP"/>
    </source>
</evidence>
<dbReference type="PANTHER" id="PTHR12127:SF22">
    <property type="entry name" value="POLYCYSTIN CATION CHANNEL PKD1_PKD2 DOMAIN-CONTAINING PROTEIN"/>
    <property type="match status" value="1"/>
</dbReference>
<dbReference type="VEuPathDB" id="TriTrypDB:LpyrH10_01_8940"/>
<keyword evidence="4 6" id="KW-0472">Membrane</keyword>
<evidence type="ECO:0000256" key="1">
    <source>
        <dbReference type="ARBA" id="ARBA00004141"/>
    </source>
</evidence>
<feature type="region of interest" description="Disordered" evidence="5">
    <location>
        <begin position="273"/>
        <end position="300"/>
    </location>
</feature>
<evidence type="ECO:0000313" key="9">
    <source>
        <dbReference type="EMBL" id="KPA86842.1"/>
    </source>
</evidence>
<sequence length="601" mass="66314">MVLLHSLLNVGILALLLLFAFQYQVVRNSEVADARHALASYLFASGDRSYVLLHRRIETIDEFVSVLEHTVRAYYAVPTRSRGLFMHYTDLSATRGTNSDVIAPPELYVQYHAGNSGSPAFARILTETYPLTLDNLIGPFTKATALLRSDGESCAPQVDLVAGGTFIPCRVSTIGNLLDRVVQLRLFFSLFSRGRRWPGGGVMTTVPSTWDVVVEYGFEGHKAVMTMTARLSSVSYRQPERGPLLGCWLVMFAALIDLYWRLRTRLKDAAATTGKHPVRRERCSPLTTSSRTPSRTPLDSTEVKENGWRWLGYLSNAIVLAFAATALVAQHRGQTSDSLEEAVTLLLAFAALLSSFRVVVLLKLFPAWYVLIDGLATALAQLFVLAVGVLPVLIGFAVCGTAVFGGLSNNPHFQSVPAAIVTMLCSMFGDNLFNTFVRMDQSPHRLQMYFARFFFVTFMALFVCNILNIAHSIIQDSYSQALKTYADTAAAKAAAAASSSPAQQQFGGGHEDDDDDVEGEKYNDGSGTWKRRKSEEEKICTCSTAARSTSASLSSSHDGERCSVCGLQRQQQRRLPWARRGKSLRAADVERMLRQLRKLSL</sequence>
<evidence type="ECO:0000259" key="8">
    <source>
        <dbReference type="Pfam" id="PF08016"/>
    </source>
</evidence>
<comment type="caution">
    <text evidence="9">The sequence shown here is derived from an EMBL/GenBank/DDBJ whole genome shotgun (WGS) entry which is preliminary data.</text>
</comment>
<evidence type="ECO:0000313" key="10">
    <source>
        <dbReference type="Proteomes" id="UP000037923"/>
    </source>
</evidence>
<dbReference type="InterPro" id="IPR039031">
    <property type="entry name" value="Mucolipin"/>
</dbReference>
<feature type="compositionally biased region" description="Low complexity" evidence="5">
    <location>
        <begin position="284"/>
        <end position="300"/>
    </location>
</feature>
<dbReference type="Pfam" id="PF08016">
    <property type="entry name" value="PKD_channel"/>
    <property type="match status" value="1"/>
</dbReference>
<organism evidence="9 10">
    <name type="scientific">Leptomonas pyrrhocoris</name>
    <name type="common">Firebug parasite</name>
    <dbReference type="NCBI Taxonomy" id="157538"/>
    <lineage>
        <taxon>Eukaryota</taxon>
        <taxon>Discoba</taxon>
        <taxon>Euglenozoa</taxon>
        <taxon>Kinetoplastea</taxon>
        <taxon>Metakinetoplastina</taxon>
        <taxon>Trypanosomatida</taxon>
        <taxon>Trypanosomatidae</taxon>
        <taxon>Leishmaniinae</taxon>
        <taxon>Leptomonas</taxon>
    </lineage>
</organism>